<organism evidence="9 10">
    <name type="scientific">Candidatus Sysuiplasma superficiale</name>
    <dbReference type="NCBI Taxonomy" id="2823368"/>
    <lineage>
        <taxon>Archaea</taxon>
        <taxon>Methanobacteriati</taxon>
        <taxon>Thermoplasmatota</taxon>
        <taxon>Thermoplasmata</taxon>
        <taxon>Candidatus Sysuiplasmatales</taxon>
        <taxon>Candidatus Sysuiplasmataceae</taxon>
        <taxon>Candidatus Sysuiplasma</taxon>
    </lineage>
</organism>
<dbReference type="SUPFAM" id="SSF161098">
    <property type="entry name" value="MetI-like"/>
    <property type="match status" value="1"/>
</dbReference>
<feature type="transmembrane region" description="Helical" evidence="7">
    <location>
        <begin position="214"/>
        <end position="237"/>
    </location>
</feature>
<dbReference type="Pfam" id="PF00528">
    <property type="entry name" value="BPD_transp_1"/>
    <property type="match status" value="1"/>
</dbReference>
<accession>A0A8J7YRV3</accession>
<dbReference type="InterPro" id="IPR000515">
    <property type="entry name" value="MetI-like"/>
</dbReference>
<protein>
    <submittedName>
        <fullName evidence="9">ABC transporter permease</fullName>
    </submittedName>
</protein>
<keyword evidence="2 7" id="KW-0813">Transport</keyword>
<comment type="similarity">
    <text evidence="7">Belongs to the binding-protein-dependent transport system permease family.</text>
</comment>
<evidence type="ECO:0000256" key="2">
    <source>
        <dbReference type="ARBA" id="ARBA00022448"/>
    </source>
</evidence>
<evidence type="ECO:0000313" key="10">
    <source>
        <dbReference type="Proteomes" id="UP000716004"/>
    </source>
</evidence>
<evidence type="ECO:0000256" key="5">
    <source>
        <dbReference type="ARBA" id="ARBA00022989"/>
    </source>
</evidence>
<dbReference type="PANTHER" id="PTHR43163:SF6">
    <property type="entry name" value="DIPEPTIDE TRANSPORT SYSTEM PERMEASE PROTEIN DPPB-RELATED"/>
    <property type="match status" value="1"/>
</dbReference>
<feature type="transmembrane region" description="Helical" evidence="7">
    <location>
        <begin position="131"/>
        <end position="159"/>
    </location>
</feature>
<dbReference type="PANTHER" id="PTHR43163">
    <property type="entry name" value="DIPEPTIDE TRANSPORT SYSTEM PERMEASE PROTEIN DPPB-RELATED"/>
    <property type="match status" value="1"/>
</dbReference>
<evidence type="ECO:0000259" key="8">
    <source>
        <dbReference type="PROSITE" id="PS50928"/>
    </source>
</evidence>
<feature type="transmembrane region" description="Helical" evidence="7">
    <location>
        <begin position="171"/>
        <end position="194"/>
    </location>
</feature>
<keyword evidence="6 7" id="KW-0472">Membrane</keyword>
<reference evidence="9" key="1">
    <citation type="submission" date="2021-04" db="EMBL/GenBank/DDBJ databases">
        <title>Genomic insights into ecological role and evolution of a novel Thermoplasmata order Candidatus Sysuiplasmatales.</title>
        <authorList>
            <person name="Yuan Y."/>
        </authorList>
    </citation>
    <scope>NUCLEOTIDE SEQUENCE</scope>
    <source>
        <strain evidence="9">YP2-bin.285</strain>
    </source>
</reference>
<keyword evidence="5 7" id="KW-1133">Transmembrane helix</keyword>
<dbReference type="Gene3D" id="1.10.3720.10">
    <property type="entry name" value="MetI-like"/>
    <property type="match status" value="1"/>
</dbReference>
<dbReference type="GO" id="GO:0055085">
    <property type="term" value="P:transmembrane transport"/>
    <property type="evidence" value="ECO:0007669"/>
    <property type="project" value="InterPro"/>
</dbReference>
<keyword evidence="3" id="KW-1003">Cell membrane</keyword>
<keyword evidence="4 7" id="KW-0812">Transmembrane</keyword>
<dbReference type="EMBL" id="JAGVSJ010000062">
    <property type="protein sequence ID" value="MBX8632751.1"/>
    <property type="molecule type" value="Genomic_DNA"/>
</dbReference>
<dbReference type="InterPro" id="IPR035906">
    <property type="entry name" value="MetI-like_sf"/>
</dbReference>
<dbReference type="AlphaFoldDB" id="A0A8J7YRV3"/>
<dbReference type="GO" id="GO:0005886">
    <property type="term" value="C:plasma membrane"/>
    <property type="evidence" value="ECO:0007669"/>
    <property type="project" value="UniProtKB-SubCell"/>
</dbReference>
<name>A0A8J7YRV3_9ARCH</name>
<proteinExistence type="inferred from homology"/>
<dbReference type="PROSITE" id="PS50928">
    <property type="entry name" value="ABC_TM1"/>
    <property type="match status" value="1"/>
</dbReference>
<feature type="transmembrane region" description="Helical" evidence="7">
    <location>
        <begin position="32"/>
        <end position="53"/>
    </location>
</feature>
<evidence type="ECO:0000256" key="1">
    <source>
        <dbReference type="ARBA" id="ARBA00004651"/>
    </source>
</evidence>
<evidence type="ECO:0000256" key="4">
    <source>
        <dbReference type="ARBA" id="ARBA00022692"/>
    </source>
</evidence>
<dbReference type="CDD" id="cd06261">
    <property type="entry name" value="TM_PBP2"/>
    <property type="match status" value="1"/>
</dbReference>
<gene>
    <name evidence="9" type="ORF">J9259_09610</name>
</gene>
<comment type="caution">
    <text evidence="9">The sequence shown here is derived from an EMBL/GenBank/DDBJ whole genome shotgun (WGS) entry which is preliminary data.</text>
</comment>
<evidence type="ECO:0000256" key="6">
    <source>
        <dbReference type="ARBA" id="ARBA00023136"/>
    </source>
</evidence>
<feature type="transmembrane region" description="Helical" evidence="7">
    <location>
        <begin position="320"/>
        <end position="340"/>
    </location>
</feature>
<comment type="subcellular location">
    <subcellularLocation>
        <location evidence="1 7">Cell membrane</location>
        <topology evidence="1 7">Multi-pass membrane protein</topology>
    </subcellularLocation>
</comment>
<evidence type="ECO:0000256" key="7">
    <source>
        <dbReference type="RuleBase" id="RU363032"/>
    </source>
</evidence>
<dbReference type="Proteomes" id="UP000716004">
    <property type="component" value="Unassembled WGS sequence"/>
</dbReference>
<feature type="transmembrane region" description="Helical" evidence="7">
    <location>
        <begin position="271"/>
        <end position="293"/>
    </location>
</feature>
<feature type="domain" description="ABC transmembrane type-1" evidence="8">
    <location>
        <begin position="132"/>
        <end position="336"/>
    </location>
</feature>
<sequence>MQSSQNPLSEGWADRVKGVLRALRTRYSSRYLVRRIGSMIIVFIFVLILNFVLPHLMPGNFVLIYIEQLKRTHPGIPGNKLAGRIEAVYGLNIPIWDQFMLYLKNIFSLNPNFGPSFEYYPLSAWYVVLYALPWTLLLLGVSQAISWVAGIFLGIWLSFRKGKPVDKAIQPGFYFLNSTPGFWIGLVFIFLFAVEFHLFPPAGAYGLHETVTSILYHMVLPLTVIVLISLPSHTLVIRSVALEVLGSDYIQAMKAQGLSRRVITSRVMRNSFLPSLTNLALSIGYLIGGIFTIEYTFSYPGMGTIIANAILNDDYPVIEAALYLTTLVVLLANLAADLLYPIVDPRVSYAD</sequence>
<evidence type="ECO:0000313" key="9">
    <source>
        <dbReference type="EMBL" id="MBX8632751.1"/>
    </source>
</evidence>
<evidence type="ECO:0000256" key="3">
    <source>
        <dbReference type="ARBA" id="ARBA00022475"/>
    </source>
</evidence>